<sequence length="61" mass="6659">MPGWLAEFVHRAMYQVDERTGTIIRRGGWSGGSAGPHVTTHRNRRMSVRAGGSAGEVHEKG</sequence>
<dbReference type="AlphaFoldDB" id="A0A2S5ZZ91"/>
<proteinExistence type="predicted"/>
<protein>
    <submittedName>
        <fullName evidence="1">Uncharacterized protein</fullName>
    </submittedName>
</protein>
<keyword evidence="2" id="KW-1185">Reference proteome</keyword>
<evidence type="ECO:0000313" key="1">
    <source>
        <dbReference type="EMBL" id="PPJ23835.1"/>
    </source>
</evidence>
<organism evidence="1 2">
    <name type="scientific">Nocardia nova</name>
    <dbReference type="NCBI Taxonomy" id="37330"/>
    <lineage>
        <taxon>Bacteria</taxon>
        <taxon>Bacillati</taxon>
        <taxon>Actinomycetota</taxon>
        <taxon>Actinomycetes</taxon>
        <taxon>Mycobacteriales</taxon>
        <taxon>Nocardiaceae</taxon>
        <taxon>Nocardia</taxon>
    </lineage>
</organism>
<dbReference type="Proteomes" id="UP000238356">
    <property type="component" value="Unassembled WGS sequence"/>
</dbReference>
<comment type="caution">
    <text evidence="1">The sequence shown here is derived from an EMBL/GenBank/DDBJ whole genome shotgun (WGS) entry which is preliminary data.</text>
</comment>
<evidence type="ECO:0000313" key="2">
    <source>
        <dbReference type="Proteomes" id="UP000238356"/>
    </source>
</evidence>
<reference evidence="1 2" key="1">
    <citation type="submission" date="2018-02" db="EMBL/GenBank/DDBJ databases">
        <title>8 Nocardia nova and 1 Nocardia cyriacigeorgica strain used for evolution to TMP-SMX.</title>
        <authorList>
            <person name="Mehta H."/>
            <person name="Weng J."/>
            <person name="Shamoo Y."/>
        </authorList>
    </citation>
    <scope>NUCLEOTIDE SEQUENCE [LARGE SCALE GENOMIC DNA]</scope>
    <source>
        <strain evidence="1 2">BAA2227</strain>
    </source>
</reference>
<gene>
    <name evidence="1" type="ORF">C5F51_27545</name>
</gene>
<accession>A0A2S5ZZ91</accession>
<dbReference type="EMBL" id="PSZD01000022">
    <property type="protein sequence ID" value="PPJ23835.1"/>
    <property type="molecule type" value="Genomic_DNA"/>
</dbReference>
<name>A0A2S5ZZ91_9NOCA</name>